<keyword evidence="2" id="KW-1185">Reference proteome</keyword>
<dbReference type="PANTHER" id="PTHR37157:SF4">
    <property type="entry name" value="EB DOMAIN-CONTAINING PROTEIN"/>
    <property type="match status" value="1"/>
</dbReference>
<evidence type="ECO:0000259" key="1">
    <source>
        <dbReference type="SMART" id="SM00181"/>
    </source>
</evidence>
<dbReference type="InterPro" id="IPR000742">
    <property type="entry name" value="EGF"/>
</dbReference>
<dbReference type="WBParaSite" id="PgR032X_g040_t01">
    <property type="protein sequence ID" value="PgR032X_g040_t01"/>
    <property type="gene ID" value="PgR032X_g040"/>
</dbReference>
<dbReference type="SMART" id="SM00289">
    <property type="entry name" value="WR1"/>
    <property type="match status" value="3"/>
</dbReference>
<name>A0A915BB27_PARUN</name>
<reference evidence="3" key="1">
    <citation type="submission" date="2022-11" db="UniProtKB">
        <authorList>
            <consortium name="WormBaseParasite"/>
        </authorList>
    </citation>
    <scope>IDENTIFICATION</scope>
</reference>
<dbReference type="PANTHER" id="PTHR37157">
    <property type="entry name" value="PRION-LIKE-(Q/N-RICH) DOMAIN-BEARING PROTEIN 25"/>
    <property type="match status" value="1"/>
</dbReference>
<feature type="domain" description="EGF-like" evidence="1">
    <location>
        <begin position="309"/>
        <end position="357"/>
    </location>
</feature>
<dbReference type="Pfam" id="PF01683">
    <property type="entry name" value="EB"/>
    <property type="match status" value="4"/>
</dbReference>
<dbReference type="AlphaFoldDB" id="A0A915BB27"/>
<accession>A0A915BB27</accession>
<evidence type="ECO:0000313" key="2">
    <source>
        <dbReference type="Proteomes" id="UP000887569"/>
    </source>
</evidence>
<protein>
    <submittedName>
        <fullName evidence="3">EGF-like domain-containing protein</fullName>
    </submittedName>
</protein>
<dbReference type="Proteomes" id="UP000887569">
    <property type="component" value="Unplaced"/>
</dbReference>
<evidence type="ECO:0000313" key="3">
    <source>
        <dbReference type="WBParaSite" id="PgR032X_g040_t01"/>
    </source>
</evidence>
<sequence>MTQFRSASRLHCKGCVCVCRTRMPATKMLRWRPMSTTLLISQLLISAAYAFDVPCTQKLIGSKCVFDEECYGMNTVCRDQRCTCPTNFEEYDIDAQTTVCRLAPSKIGDSCQRDCKPPLLCRDGKCECWGGSIVNGQCVVSCPLGQQLYGVECQRVAHWGQPCEKDSQCVDVFNACIAGTCQCAPGTSRDIMKQTCLAVCPDGMYPRQTCRRLFINDIDMLENAASTDSCPLGYRCVTYGSPYVGHCCRLRCPYGEPDLTQSCDMGAPEDQRCRPLTHHCYTVTEPGWKSSLCCPKPCRDPTPLFINNQCLSIAHRDDPCQIDQQCEGGVTMSCMLGTCQCKLGFHASNDDRFATCEKTCAIDEVAVIDRCLKHVQLGQRCVTNRQCPNFSECRFGTCQCLCGYKRDSLIGTRCTNPDDPFSLNAILTGVEQVFGGKPRGS</sequence>
<organism evidence="2 3">
    <name type="scientific">Parascaris univalens</name>
    <name type="common">Nematode worm</name>
    <dbReference type="NCBI Taxonomy" id="6257"/>
    <lineage>
        <taxon>Eukaryota</taxon>
        <taxon>Metazoa</taxon>
        <taxon>Ecdysozoa</taxon>
        <taxon>Nematoda</taxon>
        <taxon>Chromadorea</taxon>
        <taxon>Rhabditida</taxon>
        <taxon>Spirurina</taxon>
        <taxon>Ascaridomorpha</taxon>
        <taxon>Ascaridoidea</taxon>
        <taxon>Ascarididae</taxon>
        <taxon>Parascaris</taxon>
    </lineage>
</organism>
<feature type="domain" description="EGF-like" evidence="1">
    <location>
        <begin position="152"/>
        <end position="197"/>
    </location>
</feature>
<dbReference type="SMART" id="SM00181">
    <property type="entry name" value="EGF"/>
    <property type="match status" value="2"/>
</dbReference>
<dbReference type="InterPro" id="IPR006150">
    <property type="entry name" value="Cys_repeat_1"/>
</dbReference>
<proteinExistence type="predicted"/>
<dbReference type="InterPro" id="IPR006149">
    <property type="entry name" value="EB_dom"/>
</dbReference>